<dbReference type="InterPro" id="IPR002347">
    <property type="entry name" value="SDR_fam"/>
</dbReference>
<evidence type="ECO:0000256" key="3">
    <source>
        <dbReference type="ARBA" id="ARBA00023002"/>
    </source>
</evidence>
<evidence type="ECO:0000256" key="1">
    <source>
        <dbReference type="ARBA" id="ARBA00006484"/>
    </source>
</evidence>
<protein>
    <submittedName>
        <fullName evidence="4">NAD(P)-binding protein</fullName>
    </submittedName>
</protein>
<reference evidence="4" key="1">
    <citation type="journal article" date="2020" name="Stud. Mycol.">
        <title>101 Dothideomycetes genomes: a test case for predicting lifestyles and emergence of pathogens.</title>
        <authorList>
            <person name="Haridas S."/>
            <person name="Albert R."/>
            <person name="Binder M."/>
            <person name="Bloem J."/>
            <person name="Labutti K."/>
            <person name="Salamov A."/>
            <person name="Andreopoulos B."/>
            <person name="Baker S."/>
            <person name="Barry K."/>
            <person name="Bills G."/>
            <person name="Bluhm B."/>
            <person name="Cannon C."/>
            <person name="Castanera R."/>
            <person name="Culley D."/>
            <person name="Daum C."/>
            <person name="Ezra D."/>
            <person name="Gonzalez J."/>
            <person name="Henrissat B."/>
            <person name="Kuo A."/>
            <person name="Liang C."/>
            <person name="Lipzen A."/>
            <person name="Lutzoni F."/>
            <person name="Magnuson J."/>
            <person name="Mondo S."/>
            <person name="Nolan M."/>
            <person name="Ohm R."/>
            <person name="Pangilinan J."/>
            <person name="Park H.-J."/>
            <person name="Ramirez L."/>
            <person name="Alfaro M."/>
            <person name="Sun H."/>
            <person name="Tritt A."/>
            <person name="Yoshinaga Y."/>
            <person name="Zwiers L.-H."/>
            <person name="Turgeon B."/>
            <person name="Goodwin S."/>
            <person name="Spatafora J."/>
            <person name="Crous P."/>
            <person name="Grigoriev I."/>
        </authorList>
    </citation>
    <scope>NUCLEOTIDE SEQUENCE</scope>
    <source>
        <strain evidence="4">CBS 279.74</strain>
    </source>
</reference>
<organism evidence="4 5">
    <name type="scientific">Pleomassaria siparia CBS 279.74</name>
    <dbReference type="NCBI Taxonomy" id="1314801"/>
    <lineage>
        <taxon>Eukaryota</taxon>
        <taxon>Fungi</taxon>
        <taxon>Dikarya</taxon>
        <taxon>Ascomycota</taxon>
        <taxon>Pezizomycotina</taxon>
        <taxon>Dothideomycetes</taxon>
        <taxon>Pleosporomycetidae</taxon>
        <taxon>Pleosporales</taxon>
        <taxon>Pleomassariaceae</taxon>
        <taxon>Pleomassaria</taxon>
    </lineage>
</organism>
<name>A0A6G1KJ40_9PLEO</name>
<dbReference type="EMBL" id="MU005765">
    <property type="protein sequence ID" value="KAF2712848.1"/>
    <property type="molecule type" value="Genomic_DNA"/>
</dbReference>
<gene>
    <name evidence="4" type="ORF">K504DRAFT_422967</name>
</gene>
<sequence>MNTFDQIHAAAPSFTEKSLVDLSSKVYLITGATSGIGLSLATLLYSLHATIYIGARCLSRYESARTSITSAHPESKGELRPFVADLSSPSTLGPAIANVLATSYRLDVLFLNAGVMMPPRGSKTHDGYDLEMGVNCLASFLLVQQLSPLMSNVSAHFCHANPSIRVVWVSALLNNSTPDGGVQLLDESTGAPKQFKAMHNYMRERTDEHGIQSRNPHGVLHVVVNPGSVKSELHRYTSSPIRTMMGAILKNPKYGAYTELYAGLAPNVNDGDFVLPWGRKGEAPEHIVASMKTEEGKKTVSARFYEWCEEQVKPFMAS</sequence>
<dbReference type="SUPFAM" id="SSF51735">
    <property type="entry name" value="NAD(P)-binding Rossmann-fold domains"/>
    <property type="match status" value="1"/>
</dbReference>
<dbReference type="AlphaFoldDB" id="A0A6G1KJ40"/>
<evidence type="ECO:0000256" key="2">
    <source>
        <dbReference type="ARBA" id="ARBA00022857"/>
    </source>
</evidence>
<dbReference type="PANTHER" id="PTHR24320">
    <property type="entry name" value="RETINOL DEHYDROGENASE"/>
    <property type="match status" value="1"/>
</dbReference>
<evidence type="ECO:0000313" key="5">
    <source>
        <dbReference type="Proteomes" id="UP000799428"/>
    </source>
</evidence>
<evidence type="ECO:0000313" key="4">
    <source>
        <dbReference type="EMBL" id="KAF2712848.1"/>
    </source>
</evidence>
<dbReference type="Pfam" id="PF00106">
    <property type="entry name" value="adh_short"/>
    <property type="match status" value="1"/>
</dbReference>
<dbReference type="PRINTS" id="PR00081">
    <property type="entry name" value="GDHRDH"/>
</dbReference>
<keyword evidence="3" id="KW-0560">Oxidoreductase</keyword>
<dbReference type="GO" id="GO:0016491">
    <property type="term" value="F:oxidoreductase activity"/>
    <property type="evidence" value="ECO:0007669"/>
    <property type="project" value="UniProtKB-KW"/>
</dbReference>
<keyword evidence="2" id="KW-0521">NADP</keyword>
<dbReference type="OrthoDB" id="191139at2759"/>
<keyword evidence="5" id="KW-1185">Reference proteome</keyword>
<proteinExistence type="inferred from homology"/>
<accession>A0A6G1KJ40</accession>
<comment type="similarity">
    <text evidence="1">Belongs to the short-chain dehydrogenases/reductases (SDR) family.</text>
</comment>
<dbReference type="InterPro" id="IPR036291">
    <property type="entry name" value="NAD(P)-bd_dom_sf"/>
</dbReference>
<dbReference type="Gene3D" id="3.40.50.720">
    <property type="entry name" value="NAD(P)-binding Rossmann-like Domain"/>
    <property type="match status" value="1"/>
</dbReference>
<dbReference type="Proteomes" id="UP000799428">
    <property type="component" value="Unassembled WGS sequence"/>
</dbReference>
<dbReference type="PANTHER" id="PTHR24320:SF236">
    <property type="entry name" value="SHORT-CHAIN DEHYDROGENASE-RELATED"/>
    <property type="match status" value="1"/>
</dbReference>